<name>A0A1H4FZ22_9SPHI</name>
<organism evidence="6 7">
    <name type="scientific">Pedobacter hartonius</name>
    <dbReference type="NCBI Taxonomy" id="425514"/>
    <lineage>
        <taxon>Bacteria</taxon>
        <taxon>Pseudomonadati</taxon>
        <taxon>Bacteroidota</taxon>
        <taxon>Sphingobacteriia</taxon>
        <taxon>Sphingobacteriales</taxon>
        <taxon>Sphingobacteriaceae</taxon>
        <taxon>Pedobacter</taxon>
    </lineage>
</organism>
<feature type="active site" description="Proton donor" evidence="4">
    <location>
        <position position="305"/>
    </location>
</feature>
<accession>A0A1H4FZ22</accession>
<dbReference type="InterPro" id="IPR000639">
    <property type="entry name" value="Epox_hydrolase-like"/>
</dbReference>
<dbReference type="GO" id="GO:0004301">
    <property type="term" value="F:epoxide hydrolase activity"/>
    <property type="evidence" value="ECO:0007669"/>
    <property type="project" value="TreeGrafter"/>
</dbReference>
<dbReference type="InterPro" id="IPR029058">
    <property type="entry name" value="AB_hydrolase_fold"/>
</dbReference>
<dbReference type="GO" id="GO:0097176">
    <property type="term" value="P:epoxide metabolic process"/>
    <property type="evidence" value="ECO:0007669"/>
    <property type="project" value="TreeGrafter"/>
</dbReference>
<evidence type="ECO:0000256" key="2">
    <source>
        <dbReference type="ARBA" id="ARBA00022797"/>
    </source>
</evidence>
<evidence type="ECO:0000313" key="6">
    <source>
        <dbReference type="EMBL" id="SEB02357.1"/>
    </source>
</evidence>
<evidence type="ECO:0000256" key="3">
    <source>
        <dbReference type="ARBA" id="ARBA00022801"/>
    </source>
</evidence>
<dbReference type="AlphaFoldDB" id="A0A1H4FZ22"/>
<dbReference type="Gene3D" id="3.40.50.1820">
    <property type="entry name" value="alpha/beta hydrolase"/>
    <property type="match status" value="1"/>
</dbReference>
<dbReference type="PRINTS" id="PR00412">
    <property type="entry name" value="EPOXHYDRLASE"/>
</dbReference>
<evidence type="ECO:0000313" key="7">
    <source>
        <dbReference type="Proteomes" id="UP000198850"/>
    </source>
</evidence>
<dbReference type="SUPFAM" id="SSF53474">
    <property type="entry name" value="alpha/beta-Hydrolases"/>
    <property type="match status" value="1"/>
</dbReference>
<dbReference type="Proteomes" id="UP000198850">
    <property type="component" value="Unassembled WGS sequence"/>
</dbReference>
<dbReference type="RefSeq" id="WP_090558157.1">
    <property type="nucleotide sequence ID" value="NZ_FNRA01000008.1"/>
</dbReference>
<reference evidence="6 7" key="1">
    <citation type="submission" date="2016-10" db="EMBL/GenBank/DDBJ databases">
        <authorList>
            <person name="de Groot N.N."/>
        </authorList>
    </citation>
    <scope>NUCLEOTIDE SEQUENCE [LARGE SCALE GENOMIC DNA]</scope>
    <source>
        <strain evidence="6 7">DSM 19033</strain>
    </source>
</reference>
<sequence>MSVKKFQIQISDQVVDDLKSRLGNSRWPNEIIDSGWERGTNKDYLKSLVSYWQHNYDWRAQENDLNQYPQFTCMVDDIDIHFVHVRGKGPNPIPVILTHGWPDSFIRYKKIIPLLTDPASFGGDPNDSFDVIIPSLPGFGFSSAPESSGYNNSKIADLWAKLMTEKLGYAKFAAAGGDVGSGVTRYLASNYHELLIGIHLTDVGELLIASNETNLSPEELEYKTAAWQWVGLEGGYVAIQSTKPQTLGYGLSDSPVGLAAWIIEKFRSWSGDNGNFEEKFSMDELLTNIMIYWVTNTIGSSTQLYYENSHGLPPMNQIKVPIAVALFPQDILVPEKSWVERYLNISRWSVMARGGHFTAMEEPKLFADDISVFFKTLRAS</sequence>
<dbReference type="PIRSF" id="PIRSF001112">
    <property type="entry name" value="Epoxide_hydrolase"/>
    <property type="match status" value="1"/>
</dbReference>
<dbReference type="PANTHER" id="PTHR21661:SF35">
    <property type="entry name" value="EPOXIDE HYDROLASE"/>
    <property type="match status" value="1"/>
</dbReference>
<evidence type="ECO:0000259" key="5">
    <source>
        <dbReference type="Pfam" id="PF06441"/>
    </source>
</evidence>
<dbReference type="Pfam" id="PF06441">
    <property type="entry name" value="EHN"/>
    <property type="match status" value="1"/>
</dbReference>
<gene>
    <name evidence="6" type="ORF">SAMN05443550_108220</name>
</gene>
<keyword evidence="2" id="KW-0058">Aromatic hydrocarbons catabolism</keyword>
<proteinExistence type="inferred from homology"/>
<dbReference type="EMBL" id="FNRA01000008">
    <property type="protein sequence ID" value="SEB02357.1"/>
    <property type="molecule type" value="Genomic_DNA"/>
</dbReference>
<feature type="active site" description="Proton acceptor" evidence="4">
    <location>
        <position position="356"/>
    </location>
</feature>
<evidence type="ECO:0000256" key="1">
    <source>
        <dbReference type="ARBA" id="ARBA00010088"/>
    </source>
</evidence>
<dbReference type="PANTHER" id="PTHR21661">
    <property type="entry name" value="EPOXIDE HYDROLASE 1-RELATED"/>
    <property type="match status" value="1"/>
</dbReference>
<comment type="similarity">
    <text evidence="1">Belongs to the peptidase S33 family.</text>
</comment>
<keyword evidence="3" id="KW-0378">Hydrolase</keyword>
<feature type="active site" description="Nucleophile" evidence="4">
    <location>
        <position position="178"/>
    </location>
</feature>
<protein>
    <submittedName>
        <fullName evidence="6">Pimeloyl-ACP methyl ester carboxylesterase</fullName>
    </submittedName>
</protein>
<feature type="domain" description="Epoxide hydrolase N-terminal" evidence="5">
    <location>
        <begin position="3"/>
        <end position="107"/>
    </location>
</feature>
<dbReference type="STRING" id="425514.SAMN05443550_108220"/>
<dbReference type="InterPro" id="IPR010497">
    <property type="entry name" value="Epoxide_hydro_N"/>
</dbReference>
<evidence type="ECO:0000256" key="4">
    <source>
        <dbReference type="PIRSR" id="PIRSR001112-1"/>
    </source>
</evidence>
<dbReference type="OrthoDB" id="9780765at2"/>
<dbReference type="InterPro" id="IPR016292">
    <property type="entry name" value="Epoxide_hydrolase"/>
</dbReference>
<keyword evidence="7" id="KW-1185">Reference proteome</keyword>